<dbReference type="KEGG" id="mama:GII36_02195"/>
<evidence type="ECO:0000256" key="2">
    <source>
        <dbReference type="ARBA" id="ARBA00023125"/>
    </source>
</evidence>
<dbReference type="InterPro" id="IPR001845">
    <property type="entry name" value="HTH_ArsR_DNA-bd_dom"/>
</dbReference>
<dbReference type="InterPro" id="IPR011991">
    <property type="entry name" value="ArsR-like_HTH"/>
</dbReference>
<reference evidence="5" key="1">
    <citation type="journal article" date="2021" name="Nat. Microbiol.">
        <title>Cocultivation of an ultrasmall environmental parasitic bacterium with lytic ability against bacteria associated with wastewater foams.</title>
        <authorList>
            <person name="Batinovic S."/>
            <person name="Rose J.J.A."/>
            <person name="Ratcliffe J."/>
            <person name="Seviour R.J."/>
            <person name="Petrovski S."/>
        </authorList>
    </citation>
    <scope>NUCLEOTIDE SEQUENCE</scope>
    <source>
        <strain evidence="5">JR1</strain>
    </source>
</reference>
<protein>
    <submittedName>
        <fullName evidence="5">Metalloregulator ArsR/SmtB family transcription factor</fullName>
    </submittedName>
</protein>
<name>A0A857MKJ3_9BACT</name>
<keyword evidence="1" id="KW-0805">Transcription regulation</keyword>
<dbReference type="SMART" id="SM00418">
    <property type="entry name" value="HTH_ARSR"/>
    <property type="match status" value="1"/>
</dbReference>
<dbReference type="GO" id="GO:0003700">
    <property type="term" value="F:DNA-binding transcription factor activity"/>
    <property type="evidence" value="ECO:0007669"/>
    <property type="project" value="InterPro"/>
</dbReference>
<keyword evidence="3" id="KW-0804">Transcription</keyword>
<keyword evidence="2" id="KW-0238">DNA-binding</keyword>
<dbReference type="InterPro" id="IPR051081">
    <property type="entry name" value="HTH_MetalResp_TranReg"/>
</dbReference>
<dbReference type="Gene3D" id="1.10.10.10">
    <property type="entry name" value="Winged helix-like DNA-binding domain superfamily/Winged helix DNA-binding domain"/>
    <property type="match status" value="1"/>
</dbReference>
<accession>A0A857MKJ3</accession>
<dbReference type="SUPFAM" id="SSF46785">
    <property type="entry name" value="Winged helix' DNA-binding domain"/>
    <property type="match status" value="1"/>
</dbReference>
<dbReference type="Proteomes" id="UP001059824">
    <property type="component" value="Chromosome"/>
</dbReference>
<dbReference type="Pfam" id="PF12840">
    <property type="entry name" value="HTH_20"/>
    <property type="match status" value="1"/>
</dbReference>
<evidence type="ECO:0000256" key="3">
    <source>
        <dbReference type="ARBA" id="ARBA00023163"/>
    </source>
</evidence>
<evidence type="ECO:0000313" key="5">
    <source>
        <dbReference type="EMBL" id="QHN42658.1"/>
    </source>
</evidence>
<dbReference type="PROSITE" id="PS50987">
    <property type="entry name" value="HTH_ARSR_2"/>
    <property type="match status" value="1"/>
</dbReference>
<dbReference type="InterPro" id="IPR036390">
    <property type="entry name" value="WH_DNA-bd_sf"/>
</dbReference>
<dbReference type="NCBIfam" id="NF033788">
    <property type="entry name" value="HTH_metalloreg"/>
    <property type="match status" value="1"/>
</dbReference>
<dbReference type="CDD" id="cd00090">
    <property type="entry name" value="HTH_ARSR"/>
    <property type="match status" value="1"/>
</dbReference>
<proteinExistence type="predicted"/>
<gene>
    <name evidence="5" type="ORF">GII36_02195</name>
</gene>
<evidence type="ECO:0000256" key="1">
    <source>
        <dbReference type="ARBA" id="ARBA00023015"/>
    </source>
</evidence>
<dbReference type="AlphaFoldDB" id="A0A857MKJ3"/>
<dbReference type="InterPro" id="IPR036388">
    <property type="entry name" value="WH-like_DNA-bd_sf"/>
</dbReference>
<evidence type="ECO:0000313" key="6">
    <source>
        <dbReference type="Proteomes" id="UP001059824"/>
    </source>
</evidence>
<organism evidence="5 6">
    <name type="scientific">Candidatus Mycosynbacter amalyticus</name>
    <dbReference type="NCBI Taxonomy" id="2665156"/>
    <lineage>
        <taxon>Bacteria</taxon>
        <taxon>Candidatus Saccharimonadota</taxon>
        <taxon>Candidatus Saccharimonadota incertae sedis</taxon>
        <taxon>Candidatus Mycosynbacter</taxon>
    </lineage>
</organism>
<dbReference type="PANTHER" id="PTHR33154">
    <property type="entry name" value="TRANSCRIPTIONAL REGULATOR, ARSR FAMILY"/>
    <property type="match status" value="1"/>
</dbReference>
<dbReference type="RefSeq" id="WP_260764118.1">
    <property type="nucleotide sequence ID" value="NZ_CP045921.1"/>
</dbReference>
<keyword evidence="6" id="KW-1185">Reference proteome</keyword>
<sequence>MEAADTTEILKSLADDTRLSVVRHLASQHGEVAARDITSDCALALKLSQPTMSHHFAKLVASGVLRERKDGVEKYYRLDTALLTQHGIDATKV</sequence>
<feature type="domain" description="HTH arsR-type" evidence="4">
    <location>
        <begin position="1"/>
        <end position="93"/>
    </location>
</feature>
<dbReference type="GO" id="GO:0003677">
    <property type="term" value="F:DNA binding"/>
    <property type="evidence" value="ECO:0007669"/>
    <property type="project" value="UniProtKB-KW"/>
</dbReference>
<evidence type="ECO:0000259" key="4">
    <source>
        <dbReference type="PROSITE" id="PS50987"/>
    </source>
</evidence>
<dbReference type="PANTHER" id="PTHR33154:SF18">
    <property type="entry name" value="ARSENICAL RESISTANCE OPERON REPRESSOR"/>
    <property type="match status" value="1"/>
</dbReference>
<dbReference type="PRINTS" id="PR00778">
    <property type="entry name" value="HTHARSR"/>
</dbReference>
<dbReference type="EMBL" id="CP045921">
    <property type="protein sequence ID" value="QHN42658.1"/>
    <property type="molecule type" value="Genomic_DNA"/>
</dbReference>